<sequence length="142" mass="16398">MATNRTTAKWRRTANNIDRWCRKWIPILYFIALFVIYMLKFDDHYGDEATPKHTKLAGMTTHIQWPANFWGALGWLCEIMLPLLYFWFAVGIFKVVYTWVMWSLNEAHKRSVQAAKDVGAAIGDKTVLVGGAQKKPSMTENV</sequence>
<feature type="transmembrane region" description="Helical" evidence="1">
    <location>
        <begin position="79"/>
        <end position="100"/>
    </location>
</feature>
<name>A0A7S4MIV7_9EUKA</name>
<evidence type="ECO:0000313" key="2">
    <source>
        <dbReference type="EMBL" id="CAE2224603.1"/>
    </source>
</evidence>
<organism evidence="2">
    <name type="scientific">Prymnesium polylepis</name>
    <dbReference type="NCBI Taxonomy" id="72548"/>
    <lineage>
        <taxon>Eukaryota</taxon>
        <taxon>Haptista</taxon>
        <taxon>Haptophyta</taxon>
        <taxon>Prymnesiophyceae</taxon>
        <taxon>Prymnesiales</taxon>
        <taxon>Prymnesiaceae</taxon>
        <taxon>Prymnesium</taxon>
    </lineage>
</organism>
<protein>
    <submittedName>
        <fullName evidence="2">Uncharacterized protein</fullName>
    </submittedName>
</protein>
<proteinExistence type="predicted"/>
<keyword evidence="1" id="KW-1133">Transmembrane helix</keyword>
<reference evidence="2" key="1">
    <citation type="submission" date="2021-01" db="EMBL/GenBank/DDBJ databases">
        <authorList>
            <person name="Corre E."/>
            <person name="Pelletier E."/>
            <person name="Niang G."/>
            <person name="Scheremetjew M."/>
            <person name="Finn R."/>
            <person name="Kale V."/>
            <person name="Holt S."/>
            <person name="Cochrane G."/>
            <person name="Meng A."/>
            <person name="Brown T."/>
            <person name="Cohen L."/>
        </authorList>
    </citation>
    <scope>NUCLEOTIDE SEQUENCE</scope>
    <source>
        <strain evidence="2">UIO037</strain>
    </source>
</reference>
<accession>A0A7S4MIV7</accession>
<keyword evidence="1" id="KW-0812">Transmembrane</keyword>
<keyword evidence="1" id="KW-0472">Membrane</keyword>
<feature type="transmembrane region" description="Helical" evidence="1">
    <location>
        <begin position="21"/>
        <end position="39"/>
    </location>
</feature>
<gene>
    <name evidence="2" type="ORF">CPOL0286_LOCUS9676</name>
</gene>
<dbReference type="AlphaFoldDB" id="A0A7S4MIV7"/>
<dbReference type="EMBL" id="HBKO01021423">
    <property type="protein sequence ID" value="CAE2224603.1"/>
    <property type="molecule type" value="Transcribed_RNA"/>
</dbReference>
<evidence type="ECO:0000256" key="1">
    <source>
        <dbReference type="SAM" id="Phobius"/>
    </source>
</evidence>